<accession>A0AAN9JW02</accession>
<comment type="caution">
    <text evidence="2">The sequence shown here is derived from an EMBL/GenBank/DDBJ whole genome shotgun (WGS) entry which is preliminary data.</text>
</comment>
<feature type="compositionally biased region" description="Acidic residues" evidence="1">
    <location>
        <begin position="221"/>
        <end position="247"/>
    </location>
</feature>
<feature type="compositionally biased region" description="Basic and acidic residues" evidence="1">
    <location>
        <begin position="17"/>
        <end position="31"/>
    </location>
</feature>
<feature type="region of interest" description="Disordered" evidence="1">
    <location>
        <begin position="214"/>
        <end position="262"/>
    </location>
</feature>
<proteinExistence type="predicted"/>
<feature type="compositionally biased region" description="Acidic residues" evidence="1">
    <location>
        <begin position="166"/>
        <end position="184"/>
    </location>
</feature>
<feature type="region of interest" description="Disordered" evidence="1">
    <location>
        <begin position="53"/>
        <end position="93"/>
    </location>
</feature>
<feature type="region of interest" description="Disordered" evidence="1">
    <location>
        <begin position="108"/>
        <end position="189"/>
    </location>
</feature>
<name>A0AAN9JW02_CANGL</name>
<evidence type="ECO:0000313" key="3">
    <source>
        <dbReference type="Proteomes" id="UP001367508"/>
    </source>
</evidence>
<reference evidence="2 3" key="1">
    <citation type="submission" date="2024-01" db="EMBL/GenBank/DDBJ databases">
        <title>The genomes of 5 underutilized Papilionoideae crops provide insights into root nodulation and disease resistanc.</title>
        <authorList>
            <person name="Jiang F."/>
        </authorList>
    </citation>
    <scope>NUCLEOTIDE SEQUENCE [LARGE SCALE GENOMIC DNA]</scope>
    <source>
        <strain evidence="2">LVBAO_FW01</strain>
        <tissue evidence="2">Leaves</tissue>
    </source>
</reference>
<dbReference type="AlphaFoldDB" id="A0AAN9JW02"/>
<feature type="compositionally biased region" description="Basic and acidic residues" evidence="1">
    <location>
        <begin position="137"/>
        <end position="165"/>
    </location>
</feature>
<feature type="compositionally biased region" description="Polar residues" evidence="1">
    <location>
        <begin position="80"/>
        <end position="92"/>
    </location>
</feature>
<evidence type="ECO:0000313" key="2">
    <source>
        <dbReference type="EMBL" id="KAK7304942.1"/>
    </source>
</evidence>
<feature type="compositionally biased region" description="Polar residues" evidence="1">
    <location>
        <begin position="249"/>
        <end position="262"/>
    </location>
</feature>
<feature type="compositionally biased region" description="Basic and acidic residues" evidence="1">
    <location>
        <begin position="67"/>
        <end position="78"/>
    </location>
</feature>
<feature type="region of interest" description="Disordered" evidence="1">
    <location>
        <begin position="1"/>
        <end position="31"/>
    </location>
</feature>
<dbReference type="EMBL" id="JAYMYQ010000011">
    <property type="protein sequence ID" value="KAK7304942.1"/>
    <property type="molecule type" value="Genomic_DNA"/>
</dbReference>
<sequence length="317" mass="35579">MAFFKNFSQDAVSQGVLEDKGQGQNPDRIRRSVDDECAYATSSEKEFDMNMEAQYESDSELDGASRLQKEATADDRVATIESNAENMDSKTATVGRWGTTFWKDCQPMCPQNGSESGHESKSGSDYRNADESDDNLSDGRVERLNLEDDDGQKDSGKGPRGHSDISAEEMLSDEYYEQDGEEQSDSLHYRGFHQPTISDSWSKRMSTIANRHVRKSRISDDAEDNDDDADYAEEDEVDEDDPDDADFEPSTSDRAANKGQGQLQWKQNFHCKELDETKVCTGAEEEMEVGKVLSVQGKRILLVYLPFVPSKRTSCES</sequence>
<organism evidence="2 3">
    <name type="scientific">Canavalia gladiata</name>
    <name type="common">Sword bean</name>
    <name type="synonym">Dolichos gladiatus</name>
    <dbReference type="NCBI Taxonomy" id="3824"/>
    <lineage>
        <taxon>Eukaryota</taxon>
        <taxon>Viridiplantae</taxon>
        <taxon>Streptophyta</taxon>
        <taxon>Embryophyta</taxon>
        <taxon>Tracheophyta</taxon>
        <taxon>Spermatophyta</taxon>
        <taxon>Magnoliopsida</taxon>
        <taxon>eudicotyledons</taxon>
        <taxon>Gunneridae</taxon>
        <taxon>Pentapetalae</taxon>
        <taxon>rosids</taxon>
        <taxon>fabids</taxon>
        <taxon>Fabales</taxon>
        <taxon>Fabaceae</taxon>
        <taxon>Papilionoideae</taxon>
        <taxon>50 kb inversion clade</taxon>
        <taxon>NPAAA clade</taxon>
        <taxon>indigoferoid/millettioid clade</taxon>
        <taxon>Phaseoleae</taxon>
        <taxon>Canavalia</taxon>
    </lineage>
</organism>
<gene>
    <name evidence="2" type="ORF">VNO77_42836</name>
</gene>
<feature type="compositionally biased region" description="Basic and acidic residues" evidence="1">
    <location>
        <begin position="116"/>
        <end position="130"/>
    </location>
</feature>
<feature type="compositionally biased region" description="Polar residues" evidence="1">
    <location>
        <begin position="1"/>
        <end position="12"/>
    </location>
</feature>
<keyword evidence="3" id="KW-1185">Reference proteome</keyword>
<dbReference type="Proteomes" id="UP001367508">
    <property type="component" value="Unassembled WGS sequence"/>
</dbReference>
<evidence type="ECO:0000256" key="1">
    <source>
        <dbReference type="SAM" id="MobiDB-lite"/>
    </source>
</evidence>
<protein>
    <submittedName>
        <fullName evidence="2">Uncharacterized protein</fullName>
    </submittedName>
</protein>